<proteinExistence type="predicted"/>
<sequence>MNESPGSLELLASRMDELEKRVHALEHTTEDRSLMSKPAAVPTAISPGIEDAPLQTANVFPVLGRALLGIAGAYVLRAIAETGFVPRLAVAAAAIVYALAWLVWAATFSKGSKFVPLIYTGTSAAILAPMLWEITLHFHVLTPTATAVVLTGFITLATVLGAHDGLAASAWIAQCVGCITAIALALATHAILPFLFALLVALIVIEYARTVEHPQTAWTLIALATDAAIWGAIFIYSGPQNARAEYPELSIASLVLPGCVLFAISATSVCVRTIVQGIAVRVVEIIQVMIAFGLAISSVLLFAPKATTELGIVCAIMSAGAYFASFQYLRALASTRNYLIIGAWAAALLIAGAMWMLPLAGAAIMLAIAGSAAYLVAVRTNSKSPALHGALFLCTAAILSGVPQHVFSALASSLEGRPSLAVWVIAICAVAAYAIGSDTSSDGWAARVLHFVPAFLAASTISALLVQGVLILANFATALNPHHIAFLRTLAISAMSLGLAYAGSRWGRLAMTRLAYVALAFIAAKLVFEDLRHGHMEFIAASIFLFALTLIAVPRLVRRGAMSHAAANGKTAVPVGS</sequence>
<feature type="transmembrane region" description="Helical" evidence="1">
    <location>
        <begin position="114"/>
        <end position="132"/>
    </location>
</feature>
<feature type="transmembrane region" description="Helical" evidence="1">
    <location>
        <begin position="310"/>
        <end position="329"/>
    </location>
</feature>
<dbReference type="RefSeq" id="WP_348263316.1">
    <property type="nucleotide sequence ID" value="NZ_CP121196.1"/>
</dbReference>
<feature type="transmembrane region" description="Helical" evidence="1">
    <location>
        <begin position="283"/>
        <end position="304"/>
    </location>
</feature>
<evidence type="ECO:0008006" key="3">
    <source>
        <dbReference type="Google" id="ProtNLM"/>
    </source>
</evidence>
<feature type="transmembrane region" description="Helical" evidence="1">
    <location>
        <begin position="338"/>
        <end position="356"/>
    </location>
</feature>
<feature type="transmembrane region" description="Helical" evidence="1">
    <location>
        <begin position="420"/>
        <end position="436"/>
    </location>
</feature>
<feature type="transmembrane region" description="Helical" evidence="1">
    <location>
        <begin position="59"/>
        <end position="76"/>
    </location>
</feature>
<dbReference type="EMBL" id="CP121196">
    <property type="protein sequence ID" value="XBH18093.1"/>
    <property type="molecule type" value="Genomic_DNA"/>
</dbReference>
<feature type="transmembrane region" description="Helical" evidence="1">
    <location>
        <begin position="534"/>
        <end position="553"/>
    </location>
</feature>
<feature type="transmembrane region" description="Helical" evidence="1">
    <location>
        <begin position="88"/>
        <end position="108"/>
    </location>
</feature>
<gene>
    <name evidence="2" type="ORF">P8935_01900</name>
</gene>
<feature type="transmembrane region" description="Helical" evidence="1">
    <location>
        <begin position="217"/>
        <end position="237"/>
    </location>
</feature>
<reference evidence="2" key="1">
    <citation type="submission" date="2023-03" db="EMBL/GenBank/DDBJ databases">
        <title>Edaphobacter sp.</title>
        <authorList>
            <person name="Huber K.J."/>
            <person name="Papendorf J."/>
            <person name="Pilke C."/>
            <person name="Bunk B."/>
            <person name="Sproeer C."/>
            <person name="Pester M."/>
        </authorList>
    </citation>
    <scope>NUCLEOTIDE SEQUENCE</scope>
    <source>
        <strain evidence="2">DSM 110680</strain>
    </source>
</reference>
<feature type="transmembrane region" description="Helical" evidence="1">
    <location>
        <begin position="144"/>
        <end position="162"/>
    </location>
</feature>
<evidence type="ECO:0000256" key="1">
    <source>
        <dbReference type="SAM" id="Phobius"/>
    </source>
</evidence>
<feature type="transmembrane region" description="Helical" evidence="1">
    <location>
        <begin position="362"/>
        <end position="378"/>
    </location>
</feature>
<evidence type="ECO:0000313" key="2">
    <source>
        <dbReference type="EMBL" id="XBH18093.1"/>
    </source>
</evidence>
<feature type="transmembrane region" description="Helical" evidence="1">
    <location>
        <begin position="249"/>
        <end position="271"/>
    </location>
</feature>
<feature type="transmembrane region" description="Helical" evidence="1">
    <location>
        <begin position="485"/>
        <end position="503"/>
    </location>
</feature>
<keyword evidence="1" id="KW-0472">Membrane</keyword>
<feature type="transmembrane region" description="Helical" evidence="1">
    <location>
        <begin position="510"/>
        <end position="528"/>
    </location>
</feature>
<organism evidence="2">
    <name type="scientific">Telmatobacter sp. DSM 110680</name>
    <dbReference type="NCBI Taxonomy" id="3036704"/>
    <lineage>
        <taxon>Bacteria</taxon>
        <taxon>Pseudomonadati</taxon>
        <taxon>Acidobacteriota</taxon>
        <taxon>Terriglobia</taxon>
        <taxon>Terriglobales</taxon>
        <taxon>Acidobacteriaceae</taxon>
        <taxon>Telmatobacter</taxon>
    </lineage>
</organism>
<name>A0AAU7DLC9_9BACT</name>
<accession>A0AAU7DLC9</accession>
<feature type="transmembrane region" description="Helical" evidence="1">
    <location>
        <begin position="448"/>
        <end position="473"/>
    </location>
</feature>
<keyword evidence="1" id="KW-0812">Transmembrane</keyword>
<feature type="transmembrane region" description="Helical" evidence="1">
    <location>
        <begin position="390"/>
        <end position="414"/>
    </location>
</feature>
<feature type="transmembrane region" description="Helical" evidence="1">
    <location>
        <begin position="182"/>
        <end position="205"/>
    </location>
</feature>
<dbReference type="AlphaFoldDB" id="A0AAU7DLC9"/>
<protein>
    <recommendedName>
        <fullName evidence="3">DUF2339 domain-containing protein</fullName>
    </recommendedName>
</protein>
<keyword evidence="1" id="KW-1133">Transmembrane helix</keyword>